<reference evidence="1 2" key="1">
    <citation type="journal article" date="2015" name="BMC Genomics">
        <title>Comparative genomics and metabolic profiling of the genus Lysobacter.</title>
        <authorList>
            <person name="de Bruijn I."/>
            <person name="Cheng X."/>
            <person name="de Jager V."/>
            <person name="Exposito R.G."/>
            <person name="Watrous J."/>
            <person name="Patel N."/>
            <person name="Postma J."/>
            <person name="Dorrestein P.C."/>
            <person name="Kobayashi D."/>
            <person name="Raaijmakers J.M."/>
        </authorList>
    </citation>
    <scope>NUCLEOTIDE SEQUENCE [LARGE SCALE GENOMIC DNA]</scope>
    <source>
        <strain evidence="1 2">76</strain>
    </source>
</reference>
<gene>
    <name evidence="1" type="ORF">LA76x_0878</name>
</gene>
<dbReference type="KEGG" id="lab:LA76x_0878"/>
<sequence>MSRIIYTGAPGNPRWSTNQPIFMGAQYQAGPVAVRQITNFGASAVAAILGPDLIMPGQQGNNVPTAGGAPWDQLLAGGPPLTFTQDNVNTWIRGHMINGRWGGPGNTWQNLVPLTTGANANHATVEAYMDAYLAASYAYETSGPRDAWFGLYYCVQSSVNPFSDATTTNNQNLYSYAPEFIRVLWRAVRILKPVNVSTATAAANIGAYPMNAVAAFPAGFVVPPLPYAMNGTATLPPGNAAGGAVLGAVPGNFPAAQGNGFDGGIEVHQS</sequence>
<organism evidence="1 2">
    <name type="scientific">Lysobacter antibioticus</name>
    <dbReference type="NCBI Taxonomy" id="84531"/>
    <lineage>
        <taxon>Bacteria</taxon>
        <taxon>Pseudomonadati</taxon>
        <taxon>Pseudomonadota</taxon>
        <taxon>Gammaproteobacteria</taxon>
        <taxon>Lysobacterales</taxon>
        <taxon>Lysobacteraceae</taxon>
        <taxon>Lysobacter</taxon>
    </lineage>
</organism>
<keyword evidence="2" id="KW-1185">Reference proteome</keyword>
<evidence type="ECO:0000313" key="1">
    <source>
        <dbReference type="EMBL" id="ALN79039.1"/>
    </source>
</evidence>
<dbReference type="STRING" id="84531.LA76x_0878"/>
<evidence type="ECO:0000313" key="2">
    <source>
        <dbReference type="Proteomes" id="UP000060787"/>
    </source>
</evidence>
<proteinExistence type="predicted"/>
<dbReference type="EMBL" id="CP011129">
    <property type="protein sequence ID" value="ALN79039.1"/>
    <property type="molecule type" value="Genomic_DNA"/>
</dbReference>
<protein>
    <submittedName>
        <fullName evidence="1">Uncharacterized protein</fullName>
    </submittedName>
</protein>
<dbReference type="eggNOG" id="ENOG5033UFV">
    <property type="taxonomic scope" value="Bacteria"/>
</dbReference>
<dbReference type="RefSeq" id="WP_057916726.1">
    <property type="nucleotide sequence ID" value="NZ_CP011129.1"/>
</dbReference>
<dbReference type="Proteomes" id="UP000060787">
    <property type="component" value="Chromosome"/>
</dbReference>
<dbReference type="PATRIC" id="fig|84531.8.peg.905"/>
<name>A0A0S2F670_LYSAN</name>
<dbReference type="AlphaFoldDB" id="A0A0S2F670"/>
<accession>A0A0S2F670</accession>